<dbReference type="Proteomes" id="UP000244929">
    <property type="component" value="Chromosome"/>
</dbReference>
<evidence type="ECO:0000259" key="1">
    <source>
        <dbReference type="Pfam" id="PF12728"/>
    </source>
</evidence>
<accession>A0A2S1R0Z0</accession>
<reference evidence="2 3" key="1">
    <citation type="submission" date="2018-04" db="EMBL/GenBank/DDBJ databases">
        <title>Genome sequencing of Flavobacterium sp. HYN0059.</title>
        <authorList>
            <person name="Yi H."/>
            <person name="Baek C."/>
        </authorList>
    </citation>
    <scope>NUCLEOTIDE SEQUENCE [LARGE SCALE GENOMIC DNA]</scope>
    <source>
        <strain evidence="2 3">HYN0059</strain>
    </source>
</reference>
<dbReference type="RefSeq" id="WP_108779061.1">
    <property type="nucleotide sequence ID" value="NZ_CP029186.1"/>
</dbReference>
<dbReference type="NCBIfam" id="TIGR01764">
    <property type="entry name" value="excise"/>
    <property type="match status" value="1"/>
</dbReference>
<sequence length="102" mass="11793">MKPFTFDQIPKLMGKLLDKMDHIESLLKSIGPRQKTEDQLFSVNEAAQFLNLSVATLYSKVSRNEIPVFKKGKRLYFSKSELTAWIESGKMLTNEELVKRQL</sequence>
<dbReference type="EMBL" id="CP029186">
    <property type="protein sequence ID" value="AWH86338.1"/>
    <property type="molecule type" value="Genomic_DNA"/>
</dbReference>
<evidence type="ECO:0000313" key="3">
    <source>
        <dbReference type="Proteomes" id="UP000244929"/>
    </source>
</evidence>
<dbReference type="AlphaFoldDB" id="A0A2S1R0Z0"/>
<dbReference type="Pfam" id="PF12728">
    <property type="entry name" value="HTH_17"/>
    <property type="match status" value="1"/>
</dbReference>
<dbReference type="InterPro" id="IPR041657">
    <property type="entry name" value="HTH_17"/>
</dbReference>
<protein>
    <submittedName>
        <fullName evidence="2">DNA-binding protein</fullName>
    </submittedName>
</protein>
<dbReference type="InterPro" id="IPR009061">
    <property type="entry name" value="DNA-bd_dom_put_sf"/>
</dbReference>
<keyword evidence="3" id="KW-1185">Reference proteome</keyword>
<feature type="domain" description="Helix-turn-helix" evidence="1">
    <location>
        <begin position="40"/>
        <end position="89"/>
    </location>
</feature>
<dbReference type="OrthoDB" id="597977at2"/>
<evidence type="ECO:0000313" key="2">
    <source>
        <dbReference type="EMBL" id="AWH86338.1"/>
    </source>
</evidence>
<organism evidence="2 3">
    <name type="scientific">Flavobacterium album</name>
    <dbReference type="NCBI Taxonomy" id="2175091"/>
    <lineage>
        <taxon>Bacteria</taxon>
        <taxon>Pseudomonadati</taxon>
        <taxon>Bacteroidota</taxon>
        <taxon>Flavobacteriia</taxon>
        <taxon>Flavobacteriales</taxon>
        <taxon>Flavobacteriaceae</taxon>
        <taxon>Flavobacterium</taxon>
    </lineage>
</organism>
<proteinExistence type="predicted"/>
<gene>
    <name evidence="2" type="ORF">HYN59_15025</name>
</gene>
<name>A0A2S1R0Z0_9FLAO</name>
<dbReference type="SUPFAM" id="SSF46955">
    <property type="entry name" value="Putative DNA-binding domain"/>
    <property type="match status" value="1"/>
</dbReference>
<keyword evidence="2" id="KW-0238">DNA-binding</keyword>
<dbReference type="KEGG" id="falb:HYN59_15025"/>
<dbReference type="GO" id="GO:0003677">
    <property type="term" value="F:DNA binding"/>
    <property type="evidence" value="ECO:0007669"/>
    <property type="project" value="UniProtKB-KW"/>
</dbReference>
<dbReference type="InterPro" id="IPR010093">
    <property type="entry name" value="SinI_DNA-bd"/>
</dbReference>